<organism evidence="1 2">
    <name type="scientific">Acidovorax phage ACP17</name>
    <dbReference type="NCBI Taxonomy" id="2010329"/>
    <lineage>
        <taxon>Viruses</taxon>
        <taxon>Duplodnaviria</taxon>
        <taxon>Heunggongvirae</taxon>
        <taxon>Uroviricota</taxon>
        <taxon>Caudoviricetes</taxon>
        <taxon>Busanvirus</taxon>
        <taxon>Busanvirus ACP17</taxon>
    </lineage>
</organism>
<reference evidence="1 2" key="1">
    <citation type="submission" date="2017-08" db="EMBL/GenBank/DDBJ databases">
        <title>Characterization and complete genome sequence of novel bacteriophage infecting the causal agent of bacterial fruit blotch, Acidovorax citrulli.</title>
        <authorList>
            <person name="Midani A.R."/>
            <person name="Park S.-H."/>
            <person name="Choi T.-J."/>
        </authorList>
    </citation>
    <scope>NUCLEOTIDE SEQUENCE [LARGE SCALE GENOMIC DNA]</scope>
</reference>
<dbReference type="RefSeq" id="YP_009609629.1">
    <property type="nucleotide sequence ID" value="NC_041997.1"/>
</dbReference>
<sequence>MDKDIIKNLNINKLSIARVPLMGVKGKTRIIIADNDGHYLCELPGSISNEDVPHVVAEIVQAFRCGYEAGSEAIRDELKNVMGLK</sequence>
<dbReference type="GeneID" id="40085714"/>
<dbReference type="EMBL" id="KY979132">
    <property type="protein sequence ID" value="ASD50563.1"/>
    <property type="molecule type" value="Genomic_DNA"/>
</dbReference>
<proteinExistence type="predicted"/>
<protein>
    <submittedName>
        <fullName evidence="1">Uncharacterized protein</fullName>
    </submittedName>
</protein>
<accession>A0A218M3D4</accession>
<keyword evidence="2" id="KW-1185">Reference proteome</keyword>
<name>A0A218M3D4_9CAUD</name>
<dbReference type="Proteomes" id="UP000224101">
    <property type="component" value="Segment"/>
</dbReference>
<evidence type="ECO:0000313" key="2">
    <source>
        <dbReference type="Proteomes" id="UP000224101"/>
    </source>
</evidence>
<dbReference type="KEGG" id="vg:40085714"/>
<evidence type="ECO:0000313" key="1">
    <source>
        <dbReference type="EMBL" id="ASD50563.1"/>
    </source>
</evidence>